<dbReference type="InterPro" id="IPR011009">
    <property type="entry name" value="Kinase-like_dom_sf"/>
</dbReference>
<dbReference type="STRING" id="66969.Lwal_1460"/>
<feature type="domain" description="Aminoglycoside phosphotransferase" evidence="4">
    <location>
        <begin position="28"/>
        <end position="245"/>
    </location>
</feature>
<dbReference type="EMBL" id="LNZB01000036">
    <property type="protein sequence ID" value="KTD79388.1"/>
    <property type="molecule type" value="Genomic_DNA"/>
</dbReference>
<keyword evidence="5" id="KW-0032">Aminotransferase</keyword>
<keyword evidence="5" id="KW-0808">Transferase</keyword>
<dbReference type="InterPro" id="IPR005814">
    <property type="entry name" value="Aminotrans_3"/>
</dbReference>
<dbReference type="SUPFAM" id="SSF53383">
    <property type="entry name" value="PLP-dependent transferases"/>
    <property type="match status" value="1"/>
</dbReference>
<dbReference type="EC" id="2.6.1.44" evidence="5"/>
<dbReference type="Pfam" id="PF01636">
    <property type="entry name" value="APH"/>
    <property type="match status" value="1"/>
</dbReference>
<organism evidence="5 6">
    <name type="scientific">Legionella waltersii</name>
    <dbReference type="NCBI Taxonomy" id="66969"/>
    <lineage>
        <taxon>Bacteria</taxon>
        <taxon>Pseudomonadati</taxon>
        <taxon>Pseudomonadota</taxon>
        <taxon>Gammaproteobacteria</taxon>
        <taxon>Legionellales</taxon>
        <taxon>Legionellaceae</taxon>
        <taxon>Legionella</taxon>
    </lineage>
</organism>
<gene>
    <name evidence="5" type="ORF">Lwal_1460</name>
</gene>
<accession>A0A0W1ADI6</accession>
<dbReference type="GO" id="GO:0030170">
    <property type="term" value="F:pyridoxal phosphate binding"/>
    <property type="evidence" value="ECO:0007669"/>
    <property type="project" value="InterPro"/>
</dbReference>
<dbReference type="SUPFAM" id="SSF56112">
    <property type="entry name" value="Protein kinase-like (PK-like)"/>
    <property type="match status" value="1"/>
</dbReference>
<dbReference type="Pfam" id="PF00202">
    <property type="entry name" value="Aminotran_3"/>
    <property type="match status" value="1"/>
</dbReference>
<dbReference type="PROSITE" id="PS00600">
    <property type="entry name" value="AA_TRANSFER_CLASS_3"/>
    <property type="match status" value="1"/>
</dbReference>
<evidence type="ECO:0000313" key="5">
    <source>
        <dbReference type="EMBL" id="KTD79388.1"/>
    </source>
</evidence>
<dbReference type="AlphaFoldDB" id="A0A0W1ADI6"/>
<dbReference type="Proteomes" id="UP000054729">
    <property type="component" value="Unassembled WGS sequence"/>
</dbReference>
<comment type="caution">
    <text evidence="5">The sequence shown here is derived from an EMBL/GenBank/DDBJ whole genome shotgun (WGS) entry which is preliminary data.</text>
</comment>
<keyword evidence="6" id="KW-1185">Reference proteome</keyword>
<reference evidence="5 6" key="1">
    <citation type="submission" date="2015-11" db="EMBL/GenBank/DDBJ databases">
        <title>Genomic analysis of 38 Legionella species identifies large and diverse effector repertoires.</title>
        <authorList>
            <person name="Burstein D."/>
            <person name="Amaro F."/>
            <person name="Zusman T."/>
            <person name="Lifshitz Z."/>
            <person name="Cohen O."/>
            <person name="Gilbert J.A."/>
            <person name="Pupko T."/>
            <person name="Shuman H.A."/>
            <person name="Segal G."/>
        </authorList>
    </citation>
    <scope>NUCLEOTIDE SEQUENCE [LARGE SCALE GENOMIC DNA]</scope>
    <source>
        <strain evidence="5 6">ATCC 51914</strain>
    </source>
</reference>
<comment type="similarity">
    <text evidence="2">Belongs to the class-III pyridoxal-phosphate-dependent aminotransferase family.</text>
</comment>
<evidence type="ECO:0000256" key="1">
    <source>
        <dbReference type="ARBA" id="ARBA00001933"/>
    </source>
</evidence>
<dbReference type="GO" id="GO:0008453">
    <property type="term" value="F:alanine-glyoxylate transaminase activity"/>
    <property type="evidence" value="ECO:0007669"/>
    <property type="project" value="UniProtKB-EC"/>
</dbReference>
<dbReference type="InterPro" id="IPR015424">
    <property type="entry name" value="PyrdxlP-dep_Trfase"/>
</dbReference>
<dbReference type="InterPro" id="IPR049704">
    <property type="entry name" value="Aminotrans_3_PPA_site"/>
</dbReference>
<dbReference type="PANTHER" id="PTHR45688">
    <property type="match status" value="1"/>
</dbReference>
<protein>
    <submittedName>
        <fullName evidence="5">Aminotransferase class-III</fullName>
        <ecNumber evidence="5">2.6.1.44</ecNumber>
    </submittedName>
</protein>
<evidence type="ECO:0000256" key="2">
    <source>
        <dbReference type="ARBA" id="ARBA00008954"/>
    </source>
</evidence>
<dbReference type="RefSeq" id="WP_058480158.1">
    <property type="nucleotide sequence ID" value="NZ_CAAAIQ010000016.1"/>
</dbReference>
<dbReference type="Gene3D" id="3.40.640.10">
    <property type="entry name" value="Type I PLP-dependent aspartate aminotransferase-like (Major domain)"/>
    <property type="match status" value="1"/>
</dbReference>
<keyword evidence="3" id="KW-0663">Pyridoxal phosphate</keyword>
<sequence>MVTAVQIQDAIALWGLRGTLKKLPAEKDDNYVLQTYNNEQFILKVSAVNETWDVIEFQTTVLNTLAQRRQSFEFPIPQASIAGKYIETVRTNDGKLRFVRLFSFVPGQLLGEITNNSELLYKSAGKQIGCLIQALADIRHPGASRYLKWDLQQASWIQDHLVSIKKEDDRTLVEKHLNSYEKDVRNKLLQMRQQIIHGDLNDYNLLATQNSLGEIQITGLIDFGDMVMSAAIGELAIALAYMLMNKAEPLNTAYHVIKACHAVFPFEEDEVAILYDLICIRLCVSVVNSAIRKRENPHDQYLTISEKPAWELLKKLEHISRDQALTIFREACHHMSNNQIQEKRRQYIGKNVGLSYQEPLQFVRGEGPYLYDQNGCKYLDGVNNVCHVGHCHPYVVKSGQRQMALLNTNTRYLHELLVNYAEKLLEKFPAPLEVCFFVSSGSEANELALRLARTHTGRRNLVVMDHAYHGNTTTLIDISPYKFNGKGGHGKPDFVRVMPMPDPLRHRHLTVDEQLFDQSIAAFIAEPFLSCGGQVELPQGYLQAAYDQTRKVGGVCIADEVQIGFGRVGSHFWGFETQGVVPDIVTMGKPIGNGHPIGAVVTTRAIADSFSNGMEYFSTFGGNPVSCAIGLAVLEVIEQENLQTNAYDIGNYLKSRFNNLKSQYPVIGDVRGRGLFLGIELVTDSQSLNPNPELAERIVNDMKEKRVLLSTDGPHHNVIKFKPPMVFSRRDADFLIKQLIHTLTVAARINSVLAEPRS</sequence>
<name>A0A0W1ADI6_9GAMM</name>
<dbReference type="InterPro" id="IPR015421">
    <property type="entry name" value="PyrdxlP-dep_Trfase_major"/>
</dbReference>
<dbReference type="InterPro" id="IPR002575">
    <property type="entry name" value="Aminoglycoside_PTrfase"/>
</dbReference>
<evidence type="ECO:0000313" key="6">
    <source>
        <dbReference type="Proteomes" id="UP000054729"/>
    </source>
</evidence>
<dbReference type="PANTHER" id="PTHR45688:SF13">
    <property type="entry name" value="ALANINE--GLYOXYLATE AMINOTRANSFERASE 2-LIKE"/>
    <property type="match status" value="1"/>
</dbReference>
<proteinExistence type="inferred from homology"/>
<dbReference type="InterPro" id="IPR015422">
    <property type="entry name" value="PyrdxlP-dep_Trfase_small"/>
</dbReference>
<dbReference type="Gene3D" id="3.90.1200.10">
    <property type="match status" value="1"/>
</dbReference>
<evidence type="ECO:0000256" key="3">
    <source>
        <dbReference type="ARBA" id="ARBA00022898"/>
    </source>
</evidence>
<dbReference type="CDD" id="cd00610">
    <property type="entry name" value="OAT_like"/>
    <property type="match status" value="1"/>
</dbReference>
<dbReference type="Gene3D" id="3.90.1150.10">
    <property type="entry name" value="Aspartate Aminotransferase, domain 1"/>
    <property type="match status" value="1"/>
</dbReference>
<evidence type="ECO:0000259" key="4">
    <source>
        <dbReference type="Pfam" id="PF01636"/>
    </source>
</evidence>
<comment type="cofactor">
    <cofactor evidence="1">
        <name>pyridoxal 5'-phosphate</name>
        <dbReference type="ChEBI" id="CHEBI:597326"/>
    </cofactor>
</comment>
<dbReference type="PATRIC" id="fig|66969.6.peg.1597"/>